<dbReference type="NCBIfam" id="NF041360">
    <property type="entry name" value="GntF_guanitoxin"/>
    <property type="match status" value="1"/>
</dbReference>
<feature type="binding site" evidence="5">
    <location>
        <position position="84"/>
    </location>
    <ligand>
        <name>S-adenosyl-L-methionine</name>
        <dbReference type="ChEBI" id="CHEBI:59789"/>
    </ligand>
</feature>
<dbReference type="GO" id="GO:0008170">
    <property type="term" value="F:N-methyltransferase activity"/>
    <property type="evidence" value="ECO:0007669"/>
    <property type="project" value="TreeGrafter"/>
</dbReference>
<evidence type="ECO:0000256" key="3">
    <source>
        <dbReference type="ARBA" id="ARBA00022679"/>
    </source>
</evidence>
<evidence type="ECO:0000256" key="4">
    <source>
        <dbReference type="ARBA" id="ARBA00022691"/>
    </source>
</evidence>
<dbReference type="PROSITE" id="PS51681">
    <property type="entry name" value="SAM_MT_NNMT_PNMT_TEMT"/>
    <property type="match status" value="1"/>
</dbReference>
<dbReference type="SUPFAM" id="SSF53335">
    <property type="entry name" value="S-adenosyl-L-methionine-dependent methyltransferases"/>
    <property type="match status" value="1"/>
</dbReference>
<keyword evidence="3" id="KW-0808">Transferase</keyword>
<dbReference type="CDD" id="cd02440">
    <property type="entry name" value="AdoMet_MTases"/>
    <property type="match status" value="1"/>
</dbReference>
<dbReference type="InterPro" id="IPR029063">
    <property type="entry name" value="SAM-dependent_MTases_sf"/>
</dbReference>
<keyword evidence="4 5" id="KW-0949">S-adenosyl-L-methionine</keyword>
<evidence type="ECO:0000256" key="2">
    <source>
        <dbReference type="ARBA" id="ARBA00022603"/>
    </source>
</evidence>
<gene>
    <name evidence="6" type="ORF">GDO78_020621</name>
</gene>
<dbReference type="PANTHER" id="PTHR10867:SF32">
    <property type="entry name" value="NICOTINAMIDE N-METHYLTRANSFERASE"/>
    <property type="match status" value="1"/>
</dbReference>
<accession>A0A8J6E8F8</accession>
<evidence type="ECO:0000313" key="7">
    <source>
        <dbReference type="Proteomes" id="UP000770717"/>
    </source>
</evidence>
<feature type="binding site" evidence="5">
    <location>
        <position position="25"/>
    </location>
    <ligand>
        <name>S-adenosyl-L-methionine</name>
        <dbReference type="ChEBI" id="CHEBI:59789"/>
    </ligand>
</feature>
<organism evidence="6 7">
    <name type="scientific">Eleutherodactylus coqui</name>
    <name type="common">Puerto Rican coqui</name>
    <dbReference type="NCBI Taxonomy" id="57060"/>
    <lineage>
        <taxon>Eukaryota</taxon>
        <taxon>Metazoa</taxon>
        <taxon>Chordata</taxon>
        <taxon>Craniata</taxon>
        <taxon>Vertebrata</taxon>
        <taxon>Euteleostomi</taxon>
        <taxon>Amphibia</taxon>
        <taxon>Batrachia</taxon>
        <taxon>Anura</taxon>
        <taxon>Neobatrachia</taxon>
        <taxon>Hyloidea</taxon>
        <taxon>Eleutherodactylidae</taxon>
        <taxon>Eleutherodactylinae</taxon>
        <taxon>Eleutherodactylus</taxon>
        <taxon>Eleutherodactylus</taxon>
    </lineage>
</organism>
<evidence type="ECO:0000256" key="5">
    <source>
        <dbReference type="PIRSR" id="PIRSR000384-1"/>
    </source>
</evidence>
<dbReference type="PIRSF" id="PIRSF000384">
    <property type="entry name" value="PNMTase"/>
    <property type="match status" value="1"/>
</dbReference>
<keyword evidence="2" id="KW-0489">Methyltransferase</keyword>
<protein>
    <recommendedName>
        <fullName evidence="8">Nicotinamide N-methyltransferase</fullName>
    </recommendedName>
</protein>
<sequence>MQTPYSTSQTYIDEFNPLDYYQTYYATGKGIFFGEWTEFVLRNLHETFGPGGVTGDILIDFGAGPTIYHLISACEVFNIIITSDFLEQNREQLEKWLRKDPDVLDWTHVVKFVCDLEGNSNGDNCEKKEATLRRKVTKVLKCDALAKKPYDPVPMPEADCLISCLCLEAPCRDLEDFTNTLKKFQELLKPGGHIIIQSVLNCTFYYVGSKLFSCLSLTKDDLEKAFKEAGYEIVKLKVKPRSEKSGMETADQDSYYYIHARKPQKH</sequence>
<dbReference type="EMBL" id="WNTK01005244">
    <property type="protein sequence ID" value="KAG9464034.1"/>
    <property type="molecule type" value="Genomic_DNA"/>
</dbReference>
<feature type="binding site" evidence="5">
    <location>
        <position position="89"/>
    </location>
    <ligand>
        <name>S-adenosyl-L-methionine</name>
        <dbReference type="ChEBI" id="CHEBI:59789"/>
    </ligand>
</feature>
<dbReference type="InterPro" id="IPR000940">
    <property type="entry name" value="NNMT_TEMT_trans"/>
</dbReference>
<evidence type="ECO:0000256" key="1">
    <source>
        <dbReference type="ARBA" id="ARBA00007996"/>
    </source>
</evidence>
<dbReference type="GO" id="GO:0032259">
    <property type="term" value="P:methylation"/>
    <property type="evidence" value="ECO:0007669"/>
    <property type="project" value="UniProtKB-KW"/>
</dbReference>
<name>A0A8J6E8F8_ELECQ</name>
<dbReference type="GO" id="GO:0008757">
    <property type="term" value="F:S-adenosylmethionine-dependent methyltransferase activity"/>
    <property type="evidence" value="ECO:0007669"/>
    <property type="project" value="UniProtKB-ARBA"/>
</dbReference>
<proteinExistence type="inferred from homology"/>
<evidence type="ECO:0008006" key="8">
    <source>
        <dbReference type="Google" id="ProtNLM"/>
    </source>
</evidence>
<dbReference type="OrthoDB" id="10050085at2759"/>
<dbReference type="InterPro" id="IPR053384">
    <property type="entry name" value="SAM-dep_methyltransferase"/>
</dbReference>
<keyword evidence="7" id="KW-1185">Reference proteome</keyword>
<feature type="binding site" evidence="5">
    <location>
        <position position="68"/>
    </location>
    <ligand>
        <name>S-adenosyl-L-methionine</name>
        <dbReference type="ChEBI" id="CHEBI:59789"/>
    </ligand>
</feature>
<dbReference type="Gene3D" id="3.40.50.150">
    <property type="entry name" value="Vaccinia Virus protein VP39"/>
    <property type="match status" value="1"/>
</dbReference>
<dbReference type="Pfam" id="PF01234">
    <property type="entry name" value="NNMT_PNMT_TEMT"/>
    <property type="match status" value="1"/>
</dbReference>
<dbReference type="FunFam" id="3.40.50.150:FF:000065">
    <property type="entry name" value="Phenylethanolamine N-methyltransferase"/>
    <property type="match status" value="1"/>
</dbReference>
<feature type="binding site" evidence="5">
    <location>
        <begin position="143"/>
        <end position="144"/>
    </location>
    <ligand>
        <name>S-adenosyl-L-methionine</name>
        <dbReference type="ChEBI" id="CHEBI:59789"/>
    </ligand>
</feature>
<dbReference type="GO" id="GO:0005829">
    <property type="term" value="C:cytosol"/>
    <property type="evidence" value="ECO:0007669"/>
    <property type="project" value="TreeGrafter"/>
</dbReference>
<feature type="binding site" evidence="5">
    <location>
        <begin position="62"/>
        <end position="63"/>
    </location>
    <ligand>
        <name>S-adenosyl-L-methionine</name>
        <dbReference type="ChEBI" id="CHEBI:59789"/>
    </ligand>
</feature>
<dbReference type="PANTHER" id="PTHR10867">
    <property type="entry name" value="NNMT/PNMT/TEMT FAMILY MEMBER"/>
    <property type="match status" value="1"/>
</dbReference>
<feature type="binding site" evidence="5">
    <location>
        <position position="20"/>
    </location>
    <ligand>
        <name>S-adenosyl-L-methionine</name>
        <dbReference type="ChEBI" id="CHEBI:59789"/>
    </ligand>
</feature>
<comment type="similarity">
    <text evidence="1">Belongs to the class I-like SAM-binding methyltransferase superfamily. NNMT/PNMT/TEMT family.</text>
</comment>
<dbReference type="AlphaFoldDB" id="A0A8J6E8F8"/>
<reference evidence="6" key="1">
    <citation type="thesis" date="2020" institute="ProQuest LLC" country="789 East Eisenhower Parkway, Ann Arbor, MI, USA">
        <title>Comparative Genomics and Chromosome Evolution.</title>
        <authorList>
            <person name="Mudd A.B."/>
        </authorList>
    </citation>
    <scope>NUCLEOTIDE SEQUENCE</scope>
    <source>
        <strain evidence="6">HN-11 Male</strain>
        <tissue evidence="6">Kidney and liver</tissue>
    </source>
</reference>
<dbReference type="Proteomes" id="UP000770717">
    <property type="component" value="Unassembled WGS sequence"/>
</dbReference>
<comment type="caution">
    <text evidence="6">The sequence shown here is derived from an EMBL/GenBank/DDBJ whole genome shotgun (WGS) entry which is preliminary data.</text>
</comment>
<evidence type="ECO:0000313" key="6">
    <source>
        <dbReference type="EMBL" id="KAG9464034.1"/>
    </source>
</evidence>